<protein>
    <submittedName>
        <fullName evidence="2">Uncharacterized protein</fullName>
    </submittedName>
</protein>
<evidence type="ECO:0000313" key="3">
    <source>
        <dbReference type="Proteomes" id="UP000499080"/>
    </source>
</evidence>
<feature type="compositionally biased region" description="Polar residues" evidence="1">
    <location>
        <begin position="85"/>
        <end position="97"/>
    </location>
</feature>
<proteinExistence type="predicted"/>
<reference evidence="2 3" key="1">
    <citation type="journal article" date="2019" name="Sci. Rep.">
        <title>Orb-weaving spider Araneus ventricosus genome elucidates the spidroin gene catalogue.</title>
        <authorList>
            <person name="Kono N."/>
            <person name="Nakamura H."/>
            <person name="Ohtoshi R."/>
            <person name="Moran D.A.P."/>
            <person name="Shinohara A."/>
            <person name="Yoshida Y."/>
            <person name="Fujiwara M."/>
            <person name="Mori M."/>
            <person name="Tomita M."/>
            <person name="Arakawa K."/>
        </authorList>
    </citation>
    <scope>NUCLEOTIDE SEQUENCE [LARGE SCALE GENOMIC DNA]</scope>
</reference>
<gene>
    <name evidence="2" type="ORF">AVEN_110697_1</name>
</gene>
<sequence>MFVRNRTGFETVQWNLFEVSPQQFFRITNAAFCWKIQYGFRSSSELPQDHARGLDLSAEHKFAIPLGRKKQVGIPRESSRDHSRSCPQGSKSRSPTQNPSPPFINRSSSSSGKWYFISQNFKRSPTIIYPDYFIVNKSQFHDPSLSKVHFLYSPKNTELCTPRHVGDSVNQRLCQAIPAAGMISVTK</sequence>
<organism evidence="2 3">
    <name type="scientific">Araneus ventricosus</name>
    <name type="common">Orbweaver spider</name>
    <name type="synonym">Epeira ventricosa</name>
    <dbReference type="NCBI Taxonomy" id="182803"/>
    <lineage>
        <taxon>Eukaryota</taxon>
        <taxon>Metazoa</taxon>
        <taxon>Ecdysozoa</taxon>
        <taxon>Arthropoda</taxon>
        <taxon>Chelicerata</taxon>
        <taxon>Arachnida</taxon>
        <taxon>Araneae</taxon>
        <taxon>Araneomorphae</taxon>
        <taxon>Entelegynae</taxon>
        <taxon>Araneoidea</taxon>
        <taxon>Araneidae</taxon>
        <taxon>Araneus</taxon>
    </lineage>
</organism>
<comment type="caution">
    <text evidence="2">The sequence shown here is derived from an EMBL/GenBank/DDBJ whole genome shotgun (WGS) entry which is preliminary data.</text>
</comment>
<evidence type="ECO:0000313" key="2">
    <source>
        <dbReference type="EMBL" id="GBL83393.1"/>
    </source>
</evidence>
<dbReference type="Proteomes" id="UP000499080">
    <property type="component" value="Unassembled WGS sequence"/>
</dbReference>
<accession>A0A4Y2AUM2</accession>
<dbReference type="EMBL" id="BGPR01000032">
    <property type="protein sequence ID" value="GBL83393.1"/>
    <property type="molecule type" value="Genomic_DNA"/>
</dbReference>
<evidence type="ECO:0000256" key="1">
    <source>
        <dbReference type="SAM" id="MobiDB-lite"/>
    </source>
</evidence>
<dbReference type="AlphaFoldDB" id="A0A4Y2AUM2"/>
<keyword evidence="3" id="KW-1185">Reference proteome</keyword>
<name>A0A4Y2AUM2_ARAVE</name>
<feature type="region of interest" description="Disordered" evidence="1">
    <location>
        <begin position="71"/>
        <end position="108"/>
    </location>
</feature>